<evidence type="ECO:0000259" key="1">
    <source>
        <dbReference type="SMART" id="SM00829"/>
    </source>
</evidence>
<evidence type="ECO:0000313" key="2">
    <source>
        <dbReference type="EMBL" id="RPD66610.1"/>
    </source>
</evidence>
<dbReference type="GO" id="GO:0016651">
    <property type="term" value="F:oxidoreductase activity, acting on NAD(P)H"/>
    <property type="evidence" value="ECO:0007669"/>
    <property type="project" value="InterPro"/>
</dbReference>
<dbReference type="Gene3D" id="3.90.180.10">
    <property type="entry name" value="Medium-chain alcohol dehydrogenases, catalytic domain"/>
    <property type="match status" value="1"/>
</dbReference>
<dbReference type="Pfam" id="PF00107">
    <property type="entry name" value="ADH_zinc_N"/>
    <property type="match status" value="1"/>
</dbReference>
<dbReference type="InterPro" id="IPR013154">
    <property type="entry name" value="ADH-like_N"/>
</dbReference>
<reference evidence="2" key="1">
    <citation type="journal article" date="2018" name="Genome Biol. Evol.">
        <title>Genomics and development of Lentinus tigrinus, a white-rot wood-decaying mushroom with dimorphic fruiting bodies.</title>
        <authorList>
            <person name="Wu B."/>
            <person name="Xu Z."/>
            <person name="Knudson A."/>
            <person name="Carlson A."/>
            <person name="Chen N."/>
            <person name="Kovaka S."/>
            <person name="LaButti K."/>
            <person name="Lipzen A."/>
            <person name="Pennachio C."/>
            <person name="Riley R."/>
            <person name="Schakwitz W."/>
            <person name="Umezawa K."/>
            <person name="Ohm R.A."/>
            <person name="Grigoriev I.V."/>
            <person name="Nagy L.G."/>
            <person name="Gibbons J."/>
            <person name="Hibbett D."/>
        </authorList>
    </citation>
    <scope>NUCLEOTIDE SEQUENCE [LARGE SCALE GENOMIC DNA]</scope>
    <source>
        <strain evidence="2">ALCF2SS1-6</strain>
    </source>
</reference>
<proteinExistence type="predicted"/>
<dbReference type="InterPro" id="IPR011032">
    <property type="entry name" value="GroES-like_sf"/>
</dbReference>
<dbReference type="OrthoDB" id="10257049at2759"/>
<dbReference type="Proteomes" id="UP000313359">
    <property type="component" value="Unassembled WGS sequence"/>
</dbReference>
<name>A0A5C2SSF4_9APHY</name>
<dbReference type="SMART" id="SM00829">
    <property type="entry name" value="PKS_ER"/>
    <property type="match status" value="1"/>
</dbReference>
<dbReference type="PANTHER" id="PTHR45348:SF2">
    <property type="entry name" value="ZINC-TYPE ALCOHOL DEHYDROGENASE-LIKE PROTEIN C2E1P3.01"/>
    <property type="match status" value="1"/>
</dbReference>
<dbReference type="InterPro" id="IPR020843">
    <property type="entry name" value="ER"/>
</dbReference>
<dbReference type="EMBL" id="ML122251">
    <property type="protein sequence ID" value="RPD66610.1"/>
    <property type="molecule type" value="Genomic_DNA"/>
</dbReference>
<dbReference type="CDD" id="cd08249">
    <property type="entry name" value="enoyl_reductase_like"/>
    <property type="match status" value="1"/>
</dbReference>
<keyword evidence="3" id="KW-1185">Reference proteome</keyword>
<organism evidence="2 3">
    <name type="scientific">Lentinus tigrinus ALCF2SS1-6</name>
    <dbReference type="NCBI Taxonomy" id="1328759"/>
    <lineage>
        <taxon>Eukaryota</taxon>
        <taxon>Fungi</taxon>
        <taxon>Dikarya</taxon>
        <taxon>Basidiomycota</taxon>
        <taxon>Agaricomycotina</taxon>
        <taxon>Agaricomycetes</taxon>
        <taxon>Polyporales</taxon>
        <taxon>Polyporaceae</taxon>
        <taxon>Lentinus</taxon>
    </lineage>
</organism>
<dbReference type="SUPFAM" id="SSF51735">
    <property type="entry name" value="NAD(P)-binding Rossmann-fold domains"/>
    <property type="match status" value="1"/>
</dbReference>
<dbReference type="Pfam" id="PF08240">
    <property type="entry name" value="ADH_N"/>
    <property type="match status" value="1"/>
</dbReference>
<dbReference type="Gene3D" id="3.40.50.720">
    <property type="entry name" value="NAD(P)-binding Rossmann-like Domain"/>
    <property type="match status" value="1"/>
</dbReference>
<sequence length="353" mass="37707">MVSDIPKVMKALVLEQRGSIAVKDHPVPEVGPKDILVKTVAVALNPTDWKHVDSPVGKPGTVLGCDLSGTVVKVGADVTTPKVGDHVAAFVHGATFPDEGAFAEYVKTPAELAWVVPPSTLTHEQAATLSCALWTAAQALYHPTRLALVQPPQKAPGDEWILVYGGSSAVGQAAIQLAHLSGYKVVTTASTRNFPLVRSLGADEVFDYRDPEVVDNIKDVTADSIAYALDAISEKESQRITAQSMGSNGGKMVVVLKPDPAATDRADVEVKYTLLYTALGRAFELGPDARFPVSTEDVAQIVEFVKKIPELVQDGSVKPLSMKLWEGGLDAIPDGLQYMREGKVSGEKIVYKL</sequence>
<accession>A0A5C2SSF4</accession>
<dbReference type="PANTHER" id="PTHR45348">
    <property type="entry name" value="HYPOTHETICAL OXIDOREDUCTASE (EUROFUNG)"/>
    <property type="match status" value="1"/>
</dbReference>
<dbReference type="STRING" id="1328759.A0A5C2SSF4"/>
<evidence type="ECO:0000313" key="3">
    <source>
        <dbReference type="Proteomes" id="UP000313359"/>
    </source>
</evidence>
<dbReference type="InterPro" id="IPR047122">
    <property type="entry name" value="Trans-enoyl_RdTase-like"/>
</dbReference>
<dbReference type="InterPro" id="IPR013149">
    <property type="entry name" value="ADH-like_C"/>
</dbReference>
<feature type="domain" description="Enoyl reductase (ER)" evidence="1">
    <location>
        <begin position="18"/>
        <end position="350"/>
    </location>
</feature>
<dbReference type="SUPFAM" id="SSF50129">
    <property type="entry name" value="GroES-like"/>
    <property type="match status" value="1"/>
</dbReference>
<dbReference type="InterPro" id="IPR036291">
    <property type="entry name" value="NAD(P)-bd_dom_sf"/>
</dbReference>
<gene>
    <name evidence="2" type="ORF">L227DRAFT_570479</name>
</gene>
<dbReference type="AlphaFoldDB" id="A0A5C2SSF4"/>
<protein>
    <submittedName>
        <fullName evidence="2">GroES-like protein</fullName>
    </submittedName>
</protein>